<evidence type="ECO:0000259" key="2">
    <source>
        <dbReference type="Pfam" id="PF00534"/>
    </source>
</evidence>
<dbReference type="InterPro" id="IPR001296">
    <property type="entry name" value="Glyco_trans_1"/>
</dbReference>
<dbReference type="CDD" id="cd03801">
    <property type="entry name" value="GT4_PimA-like"/>
    <property type="match status" value="1"/>
</dbReference>
<keyword evidence="1 3" id="KW-0808">Transferase</keyword>
<dbReference type="Proteomes" id="UP000184139">
    <property type="component" value="Unassembled WGS sequence"/>
</dbReference>
<dbReference type="Gene3D" id="3.40.50.2000">
    <property type="entry name" value="Glycogen Phosphorylase B"/>
    <property type="match status" value="2"/>
</dbReference>
<dbReference type="STRING" id="1121409.SAMN02745124_04398"/>
<keyword evidence="4" id="KW-1185">Reference proteome</keyword>
<reference evidence="3 4" key="1">
    <citation type="submission" date="2016-11" db="EMBL/GenBank/DDBJ databases">
        <authorList>
            <person name="Jaros S."/>
            <person name="Januszkiewicz K."/>
            <person name="Wedrychowicz H."/>
        </authorList>
    </citation>
    <scope>NUCLEOTIDE SEQUENCE [LARGE SCALE GENOMIC DNA]</scope>
    <source>
        <strain evidence="3 4">DSM 9705</strain>
    </source>
</reference>
<dbReference type="OrthoDB" id="433681at2"/>
<gene>
    <name evidence="3" type="ORF">SAMN02745124_04398</name>
</gene>
<proteinExistence type="predicted"/>
<dbReference type="PANTHER" id="PTHR46401:SF2">
    <property type="entry name" value="GLYCOSYLTRANSFERASE WBBK-RELATED"/>
    <property type="match status" value="1"/>
</dbReference>
<evidence type="ECO:0000313" key="4">
    <source>
        <dbReference type="Proteomes" id="UP000184139"/>
    </source>
</evidence>
<dbReference type="Pfam" id="PF00534">
    <property type="entry name" value="Glycos_transf_1"/>
    <property type="match status" value="1"/>
</dbReference>
<dbReference type="SUPFAM" id="SSF53756">
    <property type="entry name" value="UDP-Glycosyltransferase/glycogen phosphorylase"/>
    <property type="match status" value="1"/>
</dbReference>
<dbReference type="GO" id="GO:0009103">
    <property type="term" value="P:lipopolysaccharide biosynthetic process"/>
    <property type="evidence" value="ECO:0007669"/>
    <property type="project" value="TreeGrafter"/>
</dbReference>
<dbReference type="GO" id="GO:0016757">
    <property type="term" value="F:glycosyltransferase activity"/>
    <property type="evidence" value="ECO:0007669"/>
    <property type="project" value="InterPro"/>
</dbReference>
<dbReference type="RefSeq" id="WP_073379465.1">
    <property type="nucleotide sequence ID" value="NZ_FQXS01000055.1"/>
</dbReference>
<dbReference type="PANTHER" id="PTHR46401">
    <property type="entry name" value="GLYCOSYLTRANSFERASE WBBK-RELATED"/>
    <property type="match status" value="1"/>
</dbReference>
<evidence type="ECO:0000256" key="1">
    <source>
        <dbReference type="ARBA" id="ARBA00022679"/>
    </source>
</evidence>
<feature type="domain" description="Glycosyl transferase family 1" evidence="2">
    <location>
        <begin position="204"/>
        <end position="359"/>
    </location>
</feature>
<sequence>MINNNEIKVIYVERKADLFGSCLSLLSMLEYLTKKGINPLVIVIEEGDLTEKLEERGIPYKIIKYYFNIWPRVKFLPDYLWFVPKIVVYQFCNILSLLKLRKIAKDFKADIIHTNIGPSHIGYSVAKSMRILHFWHLREYQDLDFGWKLYPSKYHFVKKLKSYANYNIPISKNIAKHFSLTGINYQIIPDGIFSKTETTIDFCKDKYFLFVGRIADFKGIKNILWAFSKFCENNTKYKLIIVGKIGSEEYKKELILCAKNEFSLGLIEFVGYKKDVKPLMRKATALIVASKMEGLGRVTIEAMFCGCLVVGKNIGGTKEILGEKQLGLLYNNDCELVTILQSLANTNLDSYKDRIKKAQKEAILLYSIEESGEKILNYYKQVIHCHKLPQKAPINAPDLEYEKKL</sequence>
<name>A0A1M5YTN7_9BACT</name>
<evidence type="ECO:0000313" key="3">
    <source>
        <dbReference type="EMBL" id="SHI14943.1"/>
    </source>
</evidence>
<organism evidence="3 4">
    <name type="scientific">Desulfofustis glycolicus DSM 9705</name>
    <dbReference type="NCBI Taxonomy" id="1121409"/>
    <lineage>
        <taxon>Bacteria</taxon>
        <taxon>Pseudomonadati</taxon>
        <taxon>Thermodesulfobacteriota</taxon>
        <taxon>Desulfobulbia</taxon>
        <taxon>Desulfobulbales</taxon>
        <taxon>Desulfocapsaceae</taxon>
        <taxon>Desulfofustis</taxon>
    </lineage>
</organism>
<dbReference type="EMBL" id="FQXS01000055">
    <property type="protein sequence ID" value="SHI14943.1"/>
    <property type="molecule type" value="Genomic_DNA"/>
</dbReference>
<accession>A0A1M5YTN7</accession>
<dbReference type="AlphaFoldDB" id="A0A1M5YTN7"/>
<protein>
    <submittedName>
        <fullName evidence="3">Glycosyltransferase involved in cell wall bisynthesis</fullName>
    </submittedName>
</protein>